<dbReference type="EMBL" id="AJZD02000027">
    <property type="protein sequence ID" value="OEF94891.1"/>
    <property type="molecule type" value="Genomic_DNA"/>
</dbReference>
<reference evidence="1 2" key="1">
    <citation type="journal article" date="2012" name="Science">
        <title>Ecological populations of bacteria act as socially cohesive units of antibiotic production and resistance.</title>
        <authorList>
            <person name="Cordero O.X."/>
            <person name="Wildschutte H."/>
            <person name="Kirkup B."/>
            <person name="Proehl S."/>
            <person name="Ngo L."/>
            <person name="Hussain F."/>
            <person name="Le Roux F."/>
            <person name="Mincer T."/>
            <person name="Polz M.F."/>
        </authorList>
    </citation>
    <scope>NUCLEOTIDE SEQUENCE [LARGE SCALE GENOMIC DNA]</scope>
    <source>
        <strain evidence="1 2">12E03</strain>
    </source>
</reference>
<sequence length="287" mass="32852">MFGNIIRTFRVNNGLSQTNFVDLVQRSSSNFNNLDVVTLSRWERGVTTPHLKRQSELLGFIGVNIFDVWESDDSQTILTGLTNKFNNNGYIDMSMHVQTEVMTINSNNSFLLGKITQLIDVIFEYEDNVIFSNLEHLGLSRKAIIGKIINQYSGELTLVTVNGQLIGHLLSANYKLAADFWEQVLVSKEDRAHLVVTFNCTHYSSFTDTMAREAYKYLQSPNPDKDLYILLKNKRIFDLLFSLGCEYRSVKSNDNSMKVMSLDSKKIKSQRSWISIIAKNYKGEENE</sequence>
<dbReference type="Gene3D" id="1.10.260.40">
    <property type="entry name" value="lambda repressor-like DNA-binding domains"/>
    <property type="match status" value="1"/>
</dbReference>
<dbReference type="Proteomes" id="UP000094802">
    <property type="component" value="Unassembled WGS sequence"/>
</dbReference>
<name>A0A1E5FWL7_VIBSP</name>
<dbReference type="CDD" id="cd00093">
    <property type="entry name" value="HTH_XRE"/>
    <property type="match status" value="1"/>
</dbReference>
<organism evidence="1 2">
    <name type="scientific">Vibrio splendidus 12E03</name>
    <dbReference type="NCBI Taxonomy" id="1191305"/>
    <lineage>
        <taxon>Bacteria</taxon>
        <taxon>Pseudomonadati</taxon>
        <taxon>Pseudomonadota</taxon>
        <taxon>Gammaproteobacteria</taxon>
        <taxon>Vibrionales</taxon>
        <taxon>Vibrionaceae</taxon>
        <taxon>Vibrio</taxon>
    </lineage>
</organism>
<proteinExistence type="predicted"/>
<comment type="caution">
    <text evidence="1">The sequence shown here is derived from an EMBL/GenBank/DDBJ whole genome shotgun (WGS) entry which is preliminary data.</text>
</comment>
<accession>A0A1E5FWL7</accession>
<dbReference type="GO" id="GO:0003677">
    <property type="term" value="F:DNA binding"/>
    <property type="evidence" value="ECO:0007669"/>
    <property type="project" value="InterPro"/>
</dbReference>
<evidence type="ECO:0000313" key="2">
    <source>
        <dbReference type="Proteomes" id="UP000094802"/>
    </source>
</evidence>
<dbReference type="InterPro" id="IPR001387">
    <property type="entry name" value="Cro/C1-type_HTH"/>
</dbReference>
<dbReference type="AlphaFoldDB" id="A0A1E5FWL7"/>
<evidence type="ECO:0000313" key="1">
    <source>
        <dbReference type="EMBL" id="OEF94891.1"/>
    </source>
</evidence>
<dbReference type="OrthoDB" id="5891495at2"/>
<dbReference type="RefSeq" id="WP_019826726.1">
    <property type="nucleotide sequence ID" value="NZ_AJZD02000027.1"/>
</dbReference>
<dbReference type="SUPFAM" id="SSF47413">
    <property type="entry name" value="lambda repressor-like DNA-binding domains"/>
    <property type="match status" value="1"/>
</dbReference>
<protein>
    <submittedName>
        <fullName evidence="1">Transcriptional regulator</fullName>
    </submittedName>
</protein>
<dbReference type="InterPro" id="IPR010982">
    <property type="entry name" value="Lambda_DNA-bd_dom_sf"/>
</dbReference>
<gene>
    <name evidence="1" type="ORF">A142_15705</name>
</gene>